<dbReference type="PANTHER" id="PTHR41259">
    <property type="entry name" value="DOUBLE-STRAND BREAK REPAIR RAD50 ATPASE, PUTATIVE-RELATED"/>
    <property type="match status" value="1"/>
</dbReference>
<name>A0AA47B328_9LACO</name>
<sequence>MKLIKIKIVNFGQFSNFTIDFDLPNSDIDVFYGANEAGKSTIVAFIKQVMFGFHLAKHSSAFFEDYKPLARVSPMGGSLFFENDDHELYELERLYASGKGSKLGTLTVKRNNQVVPENIFFDQIKNINGGFYADSFIFNQDMLAKVGQIQQSDLLERIYYLGAANSDKLLDLRDYFAKNAGTLFKKAGKNPPVNQLLKQLQDQENHVRASENEFVLYQDLSKDYKEQEEALNKQEQKQLELQTKYNDLEKIQKLIPSYEKLHDLKQQTKPIAFDSEQYQSAQTLTMQIENLRKKQEKIAAKLSEFRQNQNDDSNEKDLIQKKPEVLQWQTEYHNCIQKEAQIKNDEQQLLTLDPNLKQVAGFSQEQILKLQDDYRNLPNDKTKNEAADNSKPNSVMLIGIAAVVLGIVLLFIARAFGLLALALGALLLLSGYFQQKQQKNSDQAQRIQKVRQKRQAFENYYHVNLAHFDINSLINDWRQYQVQQQKLESTLVRKKEVHNELADLAAQISQIIGQNVTVDFTSVLAALDQLSKKLEVARSQREEQISLENNLAESKEELHDSNIKLKMIFARAHVADFNEYQQIKDQSEEQKEIARQIAVLKSNLQDDLNQLEDFTKDKEKSTQKLSKLTEELSLIQKDIQQTQSAIAEIKVKMTALANSTVVFAEKQKLANLRTSLKNLSADYLSDLVVSKWIARALDLASNERFPKMLITAKEYLRLLTNNRYNDIDIDKKLTVTRFDGKKIKVQYLSRGTSEQLYFALKLAFVEQIKDQINLPILIDDSFVNFDDTRVDEINKLLHKIAQNNQVMIFTAQTSLVDKMQLKPLTLTKGTKNV</sequence>
<keyword evidence="5" id="KW-1185">Reference proteome</keyword>
<accession>A0AA47B328</accession>
<dbReference type="PANTHER" id="PTHR41259:SF1">
    <property type="entry name" value="DOUBLE-STRAND BREAK REPAIR RAD50 ATPASE, PUTATIVE-RELATED"/>
    <property type="match status" value="1"/>
</dbReference>
<evidence type="ECO:0000313" key="4">
    <source>
        <dbReference type="EMBL" id="UZX29119.1"/>
    </source>
</evidence>
<gene>
    <name evidence="4" type="ORF">LDX53_05880</name>
</gene>
<organism evidence="4 5">
    <name type="scientific">Lactobacillus helsingborgensis</name>
    <dbReference type="NCBI Taxonomy" id="1218494"/>
    <lineage>
        <taxon>Bacteria</taxon>
        <taxon>Bacillati</taxon>
        <taxon>Bacillota</taxon>
        <taxon>Bacilli</taxon>
        <taxon>Lactobacillales</taxon>
        <taxon>Lactobacillaceae</taxon>
        <taxon>Lactobacillus</taxon>
    </lineage>
</organism>
<dbReference type="Proteomes" id="UP001164557">
    <property type="component" value="Chromosome"/>
</dbReference>
<feature type="transmembrane region" description="Helical" evidence="2">
    <location>
        <begin position="396"/>
        <end position="429"/>
    </location>
</feature>
<dbReference type="RefSeq" id="WP_046327331.1">
    <property type="nucleotide sequence ID" value="NZ_CP084389.1"/>
</dbReference>
<dbReference type="SUPFAM" id="SSF52540">
    <property type="entry name" value="P-loop containing nucleoside triphosphate hydrolases"/>
    <property type="match status" value="2"/>
</dbReference>
<dbReference type="AlphaFoldDB" id="A0AA47B328"/>
<evidence type="ECO:0000259" key="3">
    <source>
        <dbReference type="Pfam" id="PF13514"/>
    </source>
</evidence>
<evidence type="ECO:0000256" key="1">
    <source>
        <dbReference type="SAM" id="Coils"/>
    </source>
</evidence>
<reference evidence="4" key="1">
    <citation type="submission" date="2021-09" db="EMBL/GenBank/DDBJ databases">
        <title>Lactobacillus species from Apis mellifera, Switzerland.</title>
        <authorList>
            <person name="Pfister J."/>
            <person name="Brown A."/>
            <person name="Neumann P."/>
            <person name="Collaud A."/>
            <person name="Retschnig G."/>
            <person name="Perreten V."/>
        </authorList>
    </citation>
    <scope>NUCLEOTIDE SEQUENCE</scope>
    <source>
        <strain evidence="4">IBH002</strain>
    </source>
</reference>
<feature type="coiled-coil region" evidence="1">
    <location>
        <begin position="583"/>
        <end position="645"/>
    </location>
</feature>
<feature type="coiled-coil region" evidence="1">
    <location>
        <begin position="193"/>
        <end position="251"/>
    </location>
</feature>
<dbReference type="EMBL" id="CP084389">
    <property type="protein sequence ID" value="UZX29119.1"/>
    <property type="molecule type" value="Genomic_DNA"/>
</dbReference>
<keyword evidence="2" id="KW-1133">Transmembrane helix</keyword>
<dbReference type="InterPro" id="IPR038734">
    <property type="entry name" value="YhaN_AAA"/>
</dbReference>
<dbReference type="Pfam" id="PF13514">
    <property type="entry name" value="AAA_27"/>
    <property type="match status" value="1"/>
</dbReference>
<keyword evidence="1" id="KW-0175">Coiled coil</keyword>
<evidence type="ECO:0000313" key="5">
    <source>
        <dbReference type="Proteomes" id="UP001164557"/>
    </source>
</evidence>
<keyword evidence="2" id="KW-0472">Membrane</keyword>
<dbReference type="Gene3D" id="3.40.50.300">
    <property type="entry name" value="P-loop containing nucleotide triphosphate hydrolases"/>
    <property type="match status" value="2"/>
</dbReference>
<protein>
    <submittedName>
        <fullName evidence="4">AAA family ATPase</fullName>
    </submittedName>
</protein>
<proteinExistence type="predicted"/>
<feature type="coiled-coil region" evidence="1">
    <location>
        <begin position="281"/>
        <end position="308"/>
    </location>
</feature>
<feature type="domain" description="YhaN AAA" evidence="3">
    <location>
        <begin position="1"/>
        <end position="210"/>
    </location>
</feature>
<dbReference type="InterPro" id="IPR027417">
    <property type="entry name" value="P-loop_NTPase"/>
</dbReference>
<evidence type="ECO:0000256" key="2">
    <source>
        <dbReference type="SAM" id="Phobius"/>
    </source>
</evidence>
<feature type="coiled-coil region" evidence="1">
    <location>
        <begin position="527"/>
        <end position="557"/>
    </location>
</feature>
<keyword evidence="2" id="KW-0812">Transmembrane</keyword>